<organism evidence="3">
    <name type="scientific">hydrothermal vent metagenome</name>
    <dbReference type="NCBI Taxonomy" id="652676"/>
    <lineage>
        <taxon>unclassified sequences</taxon>
        <taxon>metagenomes</taxon>
        <taxon>ecological metagenomes</taxon>
    </lineage>
</organism>
<name>A0A3B0YQF8_9ZZZZ</name>
<reference evidence="3" key="1">
    <citation type="submission" date="2018-06" db="EMBL/GenBank/DDBJ databases">
        <authorList>
            <person name="Zhirakovskaya E."/>
        </authorList>
    </citation>
    <scope>NUCLEOTIDE SEQUENCE</scope>
</reference>
<evidence type="ECO:0000259" key="1">
    <source>
        <dbReference type="PROSITE" id="PS50883"/>
    </source>
</evidence>
<accession>A0A3B0YQF8</accession>
<dbReference type="CDD" id="cd00130">
    <property type="entry name" value="PAS"/>
    <property type="match status" value="1"/>
</dbReference>
<dbReference type="PROSITE" id="PS50883">
    <property type="entry name" value="EAL"/>
    <property type="match status" value="1"/>
</dbReference>
<evidence type="ECO:0000313" key="3">
    <source>
        <dbReference type="EMBL" id="VAW78323.1"/>
    </source>
</evidence>
<dbReference type="Gene3D" id="3.30.70.270">
    <property type="match status" value="1"/>
</dbReference>
<dbReference type="InterPro" id="IPR000160">
    <property type="entry name" value="GGDEF_dom"/>
</dbReference>
<evidence type="ECO:0000259" key="2">
    <source>
        <dbReference type="PROSITE" id="PS50887"/>
    </source>
</evidence>
<dbReference type="Gene3D" id="3.20.20.450">
    <property type="entry name" value="EAL domain"/>
    <property type="match status" value="1"/>
</dbReference>
<dbReference type="PANTHER" id="PTHR44757:SF2">
    <property type="entry name" value="BIOFILM ARCHITECTURE MAINTENANCE PROTEIN MBAA"/>
    <property type="match status" value="1"/>
</dbReference>
<dbReference type="InterPro" id="IPR000014">
    <property type="entry name" value="PAS"/>
</dbReference>
<dbReference type="InterPro" id="IPR001633">
    <property type="entry name" value="EAL_dom"/>
</dbReference>
<feature type="domain" description="EAL" evidence="1">
    <location>
        <begin position="303"/>
        <end position="555"/>
    </location>
</feature>
<dbReference type="Pfam" id="PF00990">
    <property type="entry name" value="GGDEF"/>
    <property type="match status" value="1"/>
</dbReference>
<dbReference type="SMART" id="SM00267">
    <property type="entry name" value="GGDEF"/>
    <property type="match status" value="1"/>
</dbReference>
<proteinExistence type="predicted"/>
<dbReference type="Gene3D" id="3.30.450.20">
    <property type="entry name" value="PAS domain"/>
    <property type="match status" value="1"/>
</dbReference>
<dbReference type="PANTHER" id="PTHR44757">
    <property type="entry name" value="DIGUANYLATE CYCLASE DGCP"/>
    <property type="match status" value="1"/>
</dbReference>
<dbReference type="InterPro" id="IPR035965">
    <property type="entry name" value="PAS-like_dom_sf"/>
</dbReference>
<dbReference type="NCBIfam" id="TIGR00254">
    <property type="entry name" value="GGDEF"/>
    <property type="match status" value="1"/>
</dbReference>
<dbReference type="InterPro" id="IPR035919">
    <property type="entry name" value="EAL_sf"/>
</dbReference>
<feature type="domain" description="GGDEF" evidence="2">
    <location>
        <begin position="160"/>
        <end position="294"/>
    </location>
</feature>
<dbReference type="InterPro" id="IPR029787">
    <property type="entry name" value="Nucleotide_cyclase"/>
</dbReference>
<dbReference type="Pfam" id="PF00563">
    <property type="entry name" value="EAL"/>
    <property type="match status" value="1"/>
</dbReference>
<dbReference type="SUPFAM" id="SSF55785">
    <property type="entry name" value="PYP-like sensor domain (PAS domain)"/>
    <property type="match status" value="1"/>
</dbReference>
<dbReference type="CDD" id="cd01949">
    <property type="entry name" value="GGDEF"/>
    <property type="match status" value="1"/>
</dbReference>
<dbReference type="SMART" id="SM00091">
    <property type="entry name" value="PAS"/>
    <property type="match status" value="1"/>
</dbReference>
<dbReference type="SUPFAM" id="SSF55073">
    <property type="entry name" value="Nucleotide cyclase"/>
    <property type="match status" value="1"/>
</dbReference>
<feature type="non-terminal residue" evidence="3">
    <location>
        <position position="1"/>
    </location>
</feature>
<dbReference type="CDD" id="cd01948">
    <property type="entry name" value="EAL"/>
    <property type="match status" value="1"/>
</dbReference>
<dbReference type="SUPFAM" id="SSF141868">
    <property type="entry name" value="EAL domain-like"/>
    <property type="match status" value="1"/>
</dbReference>
<dbReference type="InterPro" id="IPR043128">
    <property type="entry name" value="Rev_trsase/Diguanyl_cyclase"/>
</dbReference>
<dbReference type="SMART" id="SM00052">
    <property type="entry name" value="EAL"/>
    <property type="match status" value="1"/>
</dbReference>
<sequence length="561" mass="62413">DGEFYAQLLRAYFDSANDAIFVLCNELKFLSCNRRMENWLGIAESELTRHNCRLPITALVGNKDAAAHFERATQAVLDGEPQCFECRLEPPDARKRWVEIHMTRVDIEAGEMVIVVARDTTERREQMAQIYYQSTHDSLTGLPNRASLKEFLEAHPGEGGALAVLAVDVPRFRDVNEALGHHLADEVLKTIADNLKDIVRQYRDTRVFRLAGDQFVVVSQGIAAECWKEISESIQHDLSKPLRQSGIELTLGSKMGVSLYPSHVGNPRELVQAAEAALHAAKQQTATSIKMFYPDLLASGGERLVLLNDLRQAIEDESLAVHLQPIVPLHGQGMVRLEALARWHHPDRGMVSPEHFIALAETSGQILPLTWLVIARALEQAAPLIREERIESVSINLSPYCLLDTGFTVKFAAMILRHGIEPSSVMLEITESIAMSERMQKYTVMSLRELGVELSIDDFGTGHSSLSKLRQLPVTELKIDRSFVTNMLNDENDEAIVVATIQLAHSLGLDIVAEGIEDAEVLCRLGELGCDYAQGRYLCDALPLAELQDWLDSKKTSGHVA</sequence>
<dbReference type="AlphaFoldDB" id="A0A3B0YQF8"/>
<dbReference type="PROSITE" id="PS50887">
    <property type="entry name" value="GGDEF"/>
    <property type="match status" value="1"/>
</dbReference>
<dbReference type="EMBL" id="UOFM01000257">
    <property type="protein sequence ID" value="VAW78323.1"/>
    <property type="molecule type" value="Genomic_DNA"/>
</dbReference>
<dbReference type="Pfam" id="PF08448">
    <property type="entry name" value="PAS_4"/>
    <property type="match status" value="1"/>
</dbReference>
<dbReference type="InterPro" id="IPR052155">
    <property type="entry name" value="Biofilm_reg_signaling"/>
</dbReference>
<protein>
    <submittedName>
        <fullName evidence="3">Diguanylate cyclase/phosphodiesterase (GGDEF &amp; EAL domains) with PAS/PAC sensor(S)</fullName>
    </submittedName>
</protein>
<dbReference type="InterPro" id="IPR013656">
    <property type="entry name" value="PAS_4"/>
</dbReference>
<gene>
    <name evidence="3" type="ORF">MNBD_GAMMA14-822</name>
</gene>
<dbReference type="NCBIfam" id="TIGR00229">
    <property type="entry name" value="sensory_box"/>
    <property type="match status" value="1"/>
</dbReference>